<dbReference type="SMR" id="A0A1D6QI07"/>
<dbReference type="EMBL" id="CM000780">
    <property type="protein sequence ID" value="AQK57505.1"/>
    <property type="molecule type" value="Genomic_DNA"/>
</dbReference>
<feature type="region of interest" description="Disordered" evidence="1">
    <location>
        <begin position="58"/>
        <end position="124"/>
    </location>
</feature>
<feature type="compositionally biased region" description="Basic residues" evidence="1">
    <location>
        <begin position="61"/>
        <end position="104"/>
    </location>
</feature>
<reference evidence="2" key="1">
    <citation type="submission" date="2015-12" db="EMBL/GenBank/DDBJ databases">
        <title>Update maize B73 reference genome by single molecule sequencing technologies.</title>
        <authorList>
            <consortium name="Maize Genome Sequencing Project"/>
            <person name="Ware D."/>
        </authorList>
    </citation>
    <scope>NUCLEOTIDE SEQUENCE</scope>
    <source>
        <tissue evidence="2">Seedling</tissue>
    </source>
</reference>
<evidence type="ECO:0000256" key="1">
    <source>
        <dbReference type="SAM" id="MobiDB-lite"/>
    </source>
</evidence>
<dbReference type="IntAct" id="A0A1D6QI07">
    <property type="interactions" value="2"/>
</dbReference>
<dbReference type="Pfam" id="PF15346">
    <property type="entry name" value="ARGLU"/>
    <property type="match status" value="1"/>
</dbReference>
<dbReference type="FunCoup" id="A0A1D6QI07">
    <property type="interactions" value="417"/>
</dbReference>
<dbReference type="PANTHER" id="PTHR31711:SF5">
    <property type="entry name" value="OS11G0544200 PROTEIN"/>
    <property type="match status" value="1"/>
</dbReference>
<accession>A0A1D6QI07</accession>
<evidence type="ECO:0000313" key="2">
    <source>
        <dbReference type="EMBL" id="AQK57505.1"/>
    </source>
</evidence>
<dbReference type="ExpressionAtlas" id="A0A1D6QI07">
    <property type="expression patterns" value="baseline and differential"/>
</dbReference>
<dbReference type="InterPro" id="IPR033371">
    <property type="entry name" value="ARGLU1"/>
</dbReference>
<feature type="region of interest" description="Disordered" evidence="1">
    <location>
        <begin position="282"/>
        <end position="322"/>
    </location>
</feature>
<sequence length="322" mass="37262">MACSISASLSRAATAAGGSVVVVGAHEVPLLGVAAAADAVTPRGRLRLLLMPFSVSAQNKHANRNSCRRRSPLPSPRRHKSRSPSPRRRKSPSPSQKRYRRKRSPSVTSSPVAASQSSHLGLAENKNVIDTQRLEEEKKSFPAYLRKKKLVSDPFFSHAMWRQKEVELRLLEKETAKRVEQAIRRKVEESLNCDEIKHEIHRRIEEGRKRIHEEVAIQIEKEKDAALNEAKLKVEQEKKKREELEKKLEEERKKAEEALMKEALEQQQKELERYQELERLQKEREEAMKRKKMEEEQQRQNQMKLLGKNKSRPKLSFAFGMK</sequence>
<name>A0A1D6QI07_MAIZE</name>
<proteinExistence type="predicted"/>
<gene>
    <name evidence="2" type="ORF">ZEAMMB73_Zm00001d052620</name>
</gene>
<feature type="compositionally biased region" description="Basic and acidic residues" evidence="1">
    <location>
        <begin position="282"/>
        <end position="298"/>
    </location>
</feature>
<dbReference type="AlphaFoldDB" id="A0A1D6QI07"/>
<dbReference type="InParanoid" id="A0A1D6QI07"/>
<dbReference type="PANTHER" id="PTHR31711">
    <property type="entry name" value="ARGININE AND GLUTAMATE-RICH PROTEIN 1"/>
    <property type="match status" value="1"/>
</dbReference>
<organism evidence="2">
    <name type="scientific">Zea mays</name>
    <name type="common">Maize</name>
    <dbReference type="NCBI Taxonomy" id="4577"/>
    <lineage>
        <taxon>Eukaryota</taxon>
        <taxon>Viridiplantae</taxon>
        <taxon>Streptophyta</taxon>
        <taxon>Embryophyta</taxon>
        <taxon>Tracheophyta</taxon>
        <taxon>Spermatophyta</taxon>
        <taxon>Magnoliopsida</taxon>
        <taxon>Liliopsida</taxon>
        <taxon>Poales</taxon>
        <taxon>Poaceae</taxon>
        <taxon>PACMAD clade</taxon>
        <taxon>Panicoideae</taxon>
        <taxon>Andropogonodae</taxon>
        <taxon>Andropogoneae</taxon>
        <taxon>Tripsacinae</taxon>
        <taxon>Zea</taxon>
    </lineage>
</organism>
<feature type="compositionally biased region" description="Low complexity" evidence="1">
    <location>
        <begin position="105"/>
        <end position="118"/>
    </location>
</feature>
<protein>
    <submittedName>
        <fullName evidence="2">Uncharacterized protein</fullName>
    </submittedName>
</protein>